<comment type="caution">
    <text evidence="5">The sequence shown here is derived from an EMBL/GenBank/DDBJ whole genome shotgun (WGS) entry which is preliminary data.</text>
</comment>
<reference evidence="5" key="1">
    <citation type="submission" date="2022-04" db="EMBL/GenBank/DDBJ databases">
        <title>Carnegiea gigantea Genome sequencing and assembly v2.</title>
        <authorList>
            <person name="Copetti D."/>
            <person name="Sanderson M.J."/>
            <person name="Burquez A."/>
            <person name="Wojciechowski M.F."/>
        </authorList>
    </citation>
    <scope>NUCLEOTIDE SEQUENCE</scope>
    <source>
        <strain evidence="5">SGP5-SGP5p</strain>
        <tissue evidence="5">Aerial part</tissue>
    </source>
</reference>
<dbReference type="PANTHER" id="PTHR19411">
    <property type="entry name" value="PROTEIN BUD31-RELATED"/>
    <property type="match status" value="1"/>
</dbReference>
<keyword evidence="3" id="KW-0539">Nucleus</keyword>
<dbReference type="InterPro" id="IPR001748">
    <property type="entry name" value="BUD31"/>
</dbReference>
<organism evidence="5 6">
    <name type="scientific">Carnegiea gigantea</name>
    <dbReference type="NCBI Taxonomy" id="171969"/>
    <lineage>
        <taxon>Eukaryota</taxon>
        <taxon>Viridiplantae</taxon>
        <taxon>Streptophyta</taxon>
        <taxon>Embryophyta</taxon>
        <taxon>Tracheophyta</taxon>
        <taxon>Spermatophyta</taxon>
        <taxon>Magnoliopsida</taxon>
        <taxon>eudicotyledons</taxon>
        <taxon>Gunneridae</taxon>
        <taxon>Pentapetalae</taxon>
        <taxon>Caryophyllales</taxon>
        <taxon>Cactineae</taxon>
        <taxon>Cactaceae</taxon>
        <taxon>Cactoideae</taxon>
        <taxon>Echinocereeae</taxon>
        <taxon>Carnegiea</taxon>
    </lineage>
</organism>
<dbReference type="GO" id="GO:0005681">
    <property type="term" value="C:spliceosomal complex"/>
    <property type="evidence" value="ECO:0007669"/>
    <property type="project" value="TreeGrafter"/>
</dbReference>
<evidence type="ECO:0000313" key="6">
    <source>
        <dbReference type="Proteomes" id="UP001153076"/>
    </source>
</evidence>
<dbReference type="EMBL" id="JAKOGI010000281">
    <property type="protein sequence ID" value="KAJ8437778.1"/>
    <property type="molecule type" value="Genomic_DNA"/>
</dbReference>
<feature type="region of interest" description="Disordered" evidence="4">
    <location>
        <begin position="120"/>
        <end position="161"/>
    </location>
</feature>
<evidence type="ECO:0000256" key="3">
    <source>
        <dbReference type="ARBA" id="ARBA00023242"/>
    </source>
</evidence>
<dbReference type="PRINTS" id="PR00322">
    <property type="entry name" value="G10"/>
</dbReference>
<gene>
    <name evidence="5" type="ORF">Cgig2_024082</name>
</gene>
<comment type="subcellular location">
    <subcellularLocation>
        <location evidence="1">Nucleus</location>
    </subcellularLocation>
</comment>
<keyword evidence="6" id="KW-1185">Reference proteome</keyword>
<protein>
    <submittedName>
        <fullName evidence="5">Uncharacterized protein</fullName>
    </submittedName>
</protein>
<evidence type="ECO:0000256" key="2">
    <source>
        <dbReference type="ARBA" id="ARBA00005287"/>
    </source>
</evidence>
<evidence type="ECO:0000313" key="5">
    <source>
        <dbReference type="EMBL" id="KAJ8437778.1"/>
    </source>
</evidence>
<dbReference type="OrthoDB" id="277109at2759"/>
<dbReference type="PANTHER" id="PTHR19411:SF0">
    <property type="entry name" value="PROTEIN BUD31 HOMOLOG"/>
    <property type="match status" value="1"/>
</dbReference>
<feature type="compositionally biased region" description="Acidic residues" evidence="4">
    <location>
        <begin position="124"/>
        <end position="139"/>
    </location>
</feature>
<name>A0A9Q1K7H4_9CARY</name>
<dbReference type="Pfam" id="PF01125">
    <property type="entry name" value="BUD31"/>
    <property type="match status" value="1"/>
</dbReference>
<dbReference type="GO" id="GO:0000398">
    <property type="term" value="P:mRNA splicing, via spliceosome"/>
    <property type="evidence" value="ECO:0007669"/>
    <property type="project" value="TreeGrafter"/>
</dbReference>
<dbReference type="Proteomes" id="UP001153076">
    <property type="component" value="Unassembled WGS sequence"/>
</dbReference>
<accession>A0A9Q1K7H4</accession>
<sequence length="188" mass="21929">MEKWTFPSKLDTNPSAGWELIEPTLQELESKMREAQLDAHDGKRKCETLWPIFKIAHEKRRYMFDLYYRRDEISKKLYEFYLYQGYADKNLIAKPKKVLTMELRKRRRSLQDEVAYVSDSSFTSDDDNNPFNAWDEDGDNSTNSPSVSLEAEASDNSKDENTRNILQRTGMSHGFTYPIGFVGSICLL</sequence>
<dbReference type="AlphaFoldDB" id="A0A9Q1K7H4"/>
<comment type="similarity">
    <text evidence="2">Belongs to the BUD31 (G10) family.</text>
</comment>
<evidence type="ECO:0000256" key="4">
    <source>
        <dbReference type="SAM" id="MobiDB-lite"/>
    </source>
</evidence>
<evidence type="ECO:0000256" key="1">
    <source>
        <dbReference type="ARBA" id="ARBA00004123"/>
    </source>
</evidence>
<proteinExistence type="inferred from homology"/>